<dbReference type="Proteomes" id="UP000541583">
    <property type="component" value="Unassembled WGS sequence"/>
</dbReference>
<sequence>MYSDPEEIKAKHKGDIRTLWNIYQSDGKFYKNFFFKVSIILSVLFIVSLCFSMTSAYDIIQKVVEVAFGILPSMLGFNLGAYVLIVGFGGTEILSKITKPLKGQNNYSFYQKLNGVMGVSVLVQISALLSSFFIRIWDKLQDGIIWKPSCTALVFVEKSINVSALFFMTFLVTYSILILVSVIKHVFMFSQTIHFFTYTNRIADDQKKDQSTKTNS</sequence>
<feature type="transmembrane region" description="Helical" evidence="1">
    <location>
        <begin position="162"/>
        <end position="183"/>
    </location>
</feature>
<keyword evidence="3" id="KW-1185">Reference proteome</keyword>
<keyword evidence="1" id="KW-1133">Transmembrane helix</keyword>
<evidence type="ECO:0000256" key="1">
    <source>
        <dbReference type="SAM" id="Phobius"/>
    </source>
</evidence>
<feature type="transmembrane region" description="Helical" evidence="1">
    <location>
        <begin position="115"/>
        <end position="137"/>
    </location>
</feature>
<keyword evidence="1" id="KW-0472">Membrane</keyword>
<protein>
    <submittedName>
        <fullName evidence="2">Uncharacterized protein</fullName>
    </submittedName>
</protein>
<reference evidence="2 3" key="1">
    <citation type="submission" date="2020-08" db="EMBL/GenBank/DDBJ databases">
        <title>Genomic Encyclopedia of Type Strains, Phase IV (KMG-V): Genome sequencing to study the core and pangenomes of soil and plant-associated prokaryotes.</title>
        <authorList>
            <person name="Whitman W."/>
        </authorList>
    </citation>
    <scope>NUCLEOTIDE SEQUENCE [LARGE SCALE GENOMIC DNA]</scope>
    <source>
        <strain evidence="2 3">ANJLi2</strain>
    </source>
</reference>
<evidence type="ECO:0000313" key="2">
    <source>
        <dbReference type="EMBL" id="MBB6108405.1"/>
    </source>
</evidence>
<dbReference type="RefSeq" id="WP_076371313.1">
    <property type="nucleotide sequence ID" value="NZ_FTMG01000002.1"/>
</dbReference>
<name>A0ABR6PHB7_9SPHI</name>
<evidence type="ECO:0000313" key="3">
    <source>
        <dbReference type="Proteomes" id="UP000541583"/>
    </source>
</evidence>
<gene>
    <name evidence="2" type="ORF">HDF23_001140</name>
</gene>
<accession>A0ABR6PHB7</accession>
<comment type="caution">
    <text evidence="2">The sequence shown here is derived from an EMBL/GenBank/DDBJ whole genome shotgun (WGS) entry which is preliminary data.</text>
</comment>
<keyword evidence="1" id="KW-0812">Transmembrane</keyword>
<proteinExistence type="predicted"/>
<feature type="transmembrane region" description="Helical" evidence="1">
    <location>
        <begin position="33"/>
        <end position="54"/>
    </location>
</feature>
<dbReference type="EMBL" id="JACHCB010000002">
    <property type="protein sequence ID" value="MBB6108405.1"/>
    <property type="molecule type" value="Genomic_DNA"/>
</dbReference>
<feature type="transmembrane region" description="Helical" evidence="1">
    <location>
        <begin position="74"/>
        <end position="94"/>
    </location>
</feature>
<organism evidence="2 3">
    <name type="scientific">Mucilaginibacter lappiensis</name>
    <dbReference type="NCBI Taxonomy" id="354630"/>
    <lineage>
        <taxon>Bacteria</taxon>
        <taxon>Pseudomonadati</taxon>
        <taxon>Bacteroidota</taxon>
        <taxon>Sphingobacteriia</taxon>
        <taxon>Sphingobacteriales</taxon>
        <taxon>Sphingobacteriaceae</taxon>
        <taxon>Mucilaginibacter</taxon>
    </lineage>
</organism>